<dbReference type="InterPro" id="IPR002401">
    <property type="entry name" value="Cyt_P450_E_grp-I"/>
</dbReference>
<dbReference type="EMBL" id="JARKIF010000020">
    <property type="protein sequence ID" value="KAJ7617822.1"/>
    <property type="molecule type" value="Genomic_DNA"/>
</dbReference>
<name>A0AAD7FDP5_9AGAR</name>
<evidence type="ECO:0000256" key="3">
    <source>
        <dbReference type="ARBA" id="ARBA00010617"/>
    </source>
</evidence>
<dbReference type="InterPro" id="IPR036396">
    <property type="entry name" value="Cyt_P450_sf"/>
</dbReference>
<evidence type="ECO:0000256" key="1">
    <source>
        <dbReference type="ARBA" id="ARBA00001971"/>
    </source>
</evidence>
<dbReference type="AlphaFoldDB" id="A0AAD7FDP5"/>
<evidence type="ECO:0000256" key="8">
    <source>
        <dbReference type="ARBA" id="ARBA00023033"/>
    </source>
</evidence>
<dbReference type="Pfam" id="PF00067">
    <property type="entry name" value="p450"/>
    <property type="match status" value="1"/>
</dbReference>
<dbReference type="GO" id="GO:0004497">
    <property type="term" value="F:monooxygenase activity"/>
    <property type="evidence" value="ECO:0007669"/>
    <property type="project" value="UniProtKB-KW"/>
</dbReference>
<dbReference type="PANTHER" id="PTHR46300">
    <property type="entry name" value="P450, PUTATIVE (EUROFUNG)-RELATED-RELATED"/>
    <property type="match status" value="1"/>
</dbReference>
<comment type="similarity">
    <text evidence="3">Belongs to the cytochrome P450 family.</text>
</comment>
<dbReference type="PANTHER" id="PTHR46300:SF5">
    <property type="entry name" value="CYTOCHROME P450"/>
    <property type="match status" value="1"/>
</dbReference>
<organism evidence="10 11">
    <name type="scientific">Roridomyces roridus</name>
    <dbReference type="NCBI Taxonomy" id="1738132"/>
    <lineage>
        <taxon>Eukaryota</taxon>
        <taxon>Fungi</taxon>
        <taxon>Dikarya</taxon>
        <taxon>Basidiomycota</taxon>
        <taxon>Agaricomycotina</taxon>
        <taxon>Agaricomycetes</taxon>
        <taxon>Agaricomycetidae</taxon>
        <taxon>Agaricales</taxon>
        <taxon>Marasmiineae</taxon>
        <taxon>Mycenaceae</taxon>
        <taxon>Roridomyces</taxon>
    </lineage>
</organism>
<accession>A0AAD7FDP5</accession>
<dbReference type="GO" id="GO:0020037">
    <property type="term" value="F:heme binding"/>
    <property type="evidence" value="ECO:0007669"/>
    <property type="project" value="InterPro"/>
</dbReference>
<keyword evidence="7 9" id="KW-0408">Iron</keyword>
<keyword evidence="8" id="KW-0503">Monooxygenase</keyword>
<dbReference type="CDD" id="cd11065">
    <property type="entry name" value="CYP64-like"/>
    <property type="match status" value="1"/>
</dbReference>
<reference evidence="10" key="1">
    <citation type="submission" date="2023-03" db="EMBL/GenBank/DDBJ databases">
        <title>Massive genome expansion in bonnet fungi (Mycena s.s.) driven by repeated elements and novel gene families across ecological guilds.</title>
        <authorList>
            <consortium name="Lawrence Berkeley National Laboratory"/>
            <person name="Harder C.B."/>
            <person name="Miyauchi S."/>
            <person name="Viragh M."/>
            <person name="Kuo A."/>
            <person name="Thoen E."/>
            <person name="Andreopoulos B."/>
            <person name="Lu D."/>
            <person name="Skrede I."/>
            <person name="Drula E."/>
            <person name="Henrissat B."/>
            <person name="Morin E."/>
            <person name="Kohler A."/>
            <person name="Barry K."/>
            <person name="LaButti K."/>
            <person name="Morin E."/>
            <person name="Salamov A."/>
            <person name="Lipzen A."/>
            <person name="Mereny Z."/>
            <person name="Hegedus B."/>
            <person name="Baldrian P."/>
            <person name="Stursova M."/>
            <person name="Weitz H."/>
            <person name="Taylor A."/>
            <person name="Grigoriev I.V."/>
            <person name="Nagy L.G."/>
            <person name="Martin F."/>
            <person name="Kauserud H."/>
        </authorList>
    </citation>
    <scope>NUCLEOTIDE SEQUENCE</scope>
    <source>
        <strain evidence="10">9284</strain>
    </source>
</reference>
<evidence type="ECO:0000256" key="2">
    <source>
        <dbReference type="ARBA" id="ARBA00005179"/>
    </source>
</evidence>
<keyword evidence="4 9" id="KW-0349">Heme</keyword>
<comment type="pathway">
    <text evidence="2">Secondary metabolite biosynthesis.</text>
</comment>
<proteinExistence type="inferred from homology"/>
<gene>
    <name evidence="10" type="ORF">FB45DRAFT_932765</name>
</gene>
<comment type="cofactor">
    <cofactor evidence="1 9">
        <name>heme</name>
        <dbReference type="ChEBI" id="CHEBI:30413"/>
    </cofactor>
</comment>
<dbReference type="PRINTS" id="PR00463">
    <property type="entry name" value="EP450I"/>
</dbReference>
<dbReference type="Gene3D" id="1.10.630.10">
    <property type="entry name" value="Cytochrome P450"/>
    <property type="match status" value="1"/>
</dbReference>
<dbReference type="InterPro" id="IPR050364">
    <property type="entry name" value="Cytochrome_P450_fung"/>
</dbReference>
<dbReference type="SUPFAM" id="SSF48264">
    <property type="entry name" value="Cytochrome P450"/>
    <property type="match status" value="1"/>
</dbReference>
<evidence type="ECO:0000313" key="11">
    <source>
        <dbReference type="Proteomes" id="UP001221142"/>
    </source>
</evidence>
<keyword evidence="11" id="KW-1185">Reference proteome</keyword>
<comment type="caution">
    <text evidence="10">The sequence shown here is derived from an EMBL/GenBank/DDBJ whole genome shotgun (WGS) entry which is preliminary data.</text>
</comment>
<dbReference type="Proteomes" id="UP001221142">
    <property type="component" value="Unassembled WGS sequence"/>
</dbReference>
<dbReference type="GO" id="GO:0005506">
    <property type="term" value="F:iron ion binding"/>
    <property type="evidence" value="ECO:0007669"/>
    <property type="project" value="InterPro"/>
</dbReference>
<evidence type="ECO:0000256" key="5">
    <source>
        <dbReference type="ARBA" id="ARBA00022723"/>
    </source>
</evidence>
<keyword evidence="5 9" id="KW-0479">Metal-binding</keyword>
<evidence type="ECO:0000256" key="7">
    <source>
        <dbReference type="ARBA" id="ARBA00023004"/>
    </source>
</evidence>
<evidence type="ECO:0000256" key="9">
    <source>
        <dbReference type="PIRSR" id="PIRSR602401-1"/>
    </source>
</evidence>
<evidence type="ECO:0000256" key="4">
    <source>
        <dbReference type="ARBA" id="ARBA00022617"/>
    </source>
</evidence>
<evidence type="ECO:0000313" key="10">
    <source>
        <dbReference type="EMBL" id="KAJ7617822.1"/>
    </source>
</evidence>
<dbReference type="GO" id="GO:0016705">
    <property type="term" value="F:oxidoreductase activity, acting on paired donors, with incorporation or reduction of molecular oxygen"/>
    <property type="evidence" value="ECO:0007669"/>
    <property type="project" value="InterPro"/>
</dbReference>
<evidence type="ECO:0000256" key="6">
    <source>
        <dbReference type="ARBA" id="ARBA00023002"/>
    </source>
</evidence>
<dbReference type="InterPro" id="IPR001128">
    <property type="entry name" value="Cyt_P450"/>
</dbReference>
<sequence>MSTSLALSVALTLLPPLFFLAAFLRFRQRSSSLALPPGPRKFPFIGHLLRMPKEDSATIFHEWSKVHGDVLYLQVLGRNIIILDSYDAAVDLLERRGAIYSDRPKFTFYELLGFKPALTFLQYKDFGVQRQMHQTYLSRQKAEGFREVQTEEARILVRNLLECAPAEYEKQIARMATAIITHIISGHRITTADDKYLRLSHEIQRSLSSTGPPSNSPLDFFPWLQHFPPWLNLPGAAHLNVIKSLKATMRELYEMPLRVVKEQRAQGEAVPSFILEHLEQLEESAPGEYDELELKGAAATMFSAGQSTTWTSIMTFIIAMVLHPEFHAKAQREIDSVIGNSRLPDFEDRDKLPFVEGLIQETLRWNPPVPLNVPHRLVKDDIYRGMLIPKGSLVFANIRGMGLDEKIYSDPTTFNPERFLPEPAGQGEPFFDNTVFGFGRRICTGQYVGGTNLWIAIATIVACCDITNARDDAGRIIVPDHRLTDGLISHPRDMRCIISPRSVEMKELVVESCGHEN</sequence>
<keyword evidence="6" id="KW-0560">Oxidoreductase</keyword>
<feature type="binding site" description="axial binding residue" evidence="9">
    <location>
        <position position="443"/>
    </location>
    <ligand>
        <name>heme</name>
        <dbReference type="ChEBI" id="CHEBI:30413"/>
    </ligand>
    <ligandPart>
        <name>Fe</name>
        <dbReference type="ChEBI" id="CHEBI:18248"/>
    </ligandPart>
</feature>
<protein>
    <submittedName>
        <fullName evidence="10">Cytochrome P450</fullName>
    </submittedName>
</protein>